<dbReference type="Gene3D" id="1.10.10.60">
    <property type="entry name" value="Homeodomain-like"/>
    <property type="match status" value="2"/>
</dbReference>
<sequence>MKPLLFKIAKTNEEAVRILQEDYPYFYDKLHYHVETQIMVIVEGEGTYFIGDAIGNFKAGDVFVLGPNLPHFFRSAQQYYDAQSTLHSRNISVLFALESMGERMLELSEFHSVRKLLERSKRGLKLEGGIRKKMFDAAYKMAEKDGLQRIIYLFKQLHRLSISDELTPLSHINFEPGPLPSDTKKINGVIRFIMENFSRDISVSDAANVANLSINAFCRYFKMHTRKTFSQFLNQIRIGQACKLLIEEGHSVKEVAFQCGYYNISYFNRQFKQITSLTPSQYAKAHRTRHNQAI</sequence>
<keyword evidence="3" id="KW-0804">Transcription</keyword>
<evidence type="ECO:0000259" key="4">
    <source>
        <dbReference type="PROSITE" id="PS01124"/>
    </source>
</evidence>
<dbReference type="SUPFAM" id="SSF51182">
    <property type="entry name" value="RmlC-like cupins"/>
    <property type="match status" value="1"/>
</dbReference>
<evidence type="ECO:0000256" key="3">
    <source>
        <dbReference type="ARBA" id="ARBA00023163"/>
    </source>
</evidence>
<dbReference type="PROSITE" id="PS00041">
    <property type="entry name" value="HTH_ARAC_FAMILY_1"/>
    <property type="match status" value="1"/>
</dbReference>
<dbReference type="OrthoDB" id="792101at2"/>
<evidence type="ECO:0000313" key="6">
    <source>
        <dbReference type="Proteomes" id="UP000316614"/>
    </source>
</evidence>
<evidence type="ECO:0000313" key="5">
    <source>
        <dbReference type="EMBL" id="QDH79779.1"/>
    </source>
</evidence>
<dbReference type="PROSITE" id="PS01124">
    <property type="entry name" value="HTH_ARAC_FAMILY_2"/>
    <property type="match status" value="1"/>
</dbReference>
<dbReference type="InterPro" id="IPR018062">
    <property type="entry name" value="HTH_AraC-typ_CS"/>
</dbReference>
<evidence type="ECO:0000256" key="2">
    <source>
        <dbReference type="ARBA" id="ARBA00023125"/>
    </source>
</evidence>
<gene>
    <name evidence="5" type="ORF">FKX85_12350</name>
</gene>
<name>A0A514CIY0_9BACT</name>
<dbReference type="PANTHER" id="PTHR43280">
    <property type="entry name" value="ARAC-FAMILY TRANSCRIPTIONAL REGULATOR"/>
    <property type="match status" value="1"/>
</dbReference>
<dbReference type="InterPro" id="IPR011051">
    <property type="entry name" value="RmlC_Cupin_sf"/>
</dbReference>
<dbReference type="GO" id="GO:0043565">
    <property type="term" value="F:sequence-specific DNA binding"/>
    <property type="evidence" value="ECO:0007669"/>
    <property type="project" value="InterPro"/>
</dbReference>
<dbReference type="KEGG" id="echi:FKX85_12350"/>
<dbReference type="InterPro" id="IPR009057">
    <property type="entry name" value="Homeodomain-like_sf"/>
</dbReference>
<dbReference type="Pfam" id="PF12833">
    <property type="entry name" value="HTH_18"/>
    <property type="match status" value="1"/>
</dbReference>
<dbReference type="GO" id="GO:0003700">
    <property type="term" value="F:DNA-binding transcription factor activity"/>
    <property type="evidence" value="ECO:0007669"/>
    <property type="project" value="InterPro"/>
</dbReference>
<dbReference type="PANTHER" id="PTHR43280:SF27">
    <property type="entry name" value="TRANSCRIPTIONAL REGULATOR MTLR"/>
    <property type="match status" value="1"/>
</dbReference>
<accession>A0A514CIY0</accession>
<dbReference type="InterPro" id="IPR020449">
    <property type="entry name" value="Tscrpt_reg_AraC-type_HTH"/>
</dbReference>
<dbReference type="Proteomes" id="UP000316614">
    <property type="component" value="Chromosome"/>
</dbReference>
<dbReference type="Pfam" id="PF02311">
    <property type="entry name" value="AraC_binding"/>
    <property type="match status" value="1"/>
</dbReference>
<dbReference type="InterPro" id="IPR014710">
    <property type="entry name" value="RmlC-like_jellyroll"/>
</dbReference>
<dbReference type="SMART" id="SM00342">
    <property type="entry name" value="HTH_ARAC"/>
    <property type="match status" value="1"/>
</dbReference>
<evidence type="ECO:0000256" key="1">
    <source>
        <dbReference type="ARBA" id="ARBA00023015"/>
    </source>
</evidence>
<dbReference type="PRINTS" id="PR00032">
    <property type="entry name" value="HTHARAC"/>
</dbReference>
<dbReference type="RefSeq" id="WP_141615018.1">
    <property type="nucleotide sequence ID" value="NZ_CP041253.1"/>
</dbReference>
<dbReference type="EMBL" id="CP041253">
    <property type="protein sequence ID" value="QDH79779.1"/>
    <property type="molecule type" value="Genomic_DNA"/>
</dbReference>
<organism evidence="5 6">
    <name type="scientific">Echinicola soli</name>
    <dbReference type="NCBI Taxonomy" id="2591634"/>
    <lineage>
        <taxon>Bacteria</taxon>
        <taxon>Pseudomonadati</taxon>
        <taxon>Bacteroidota</taxon>
        <taxon>Cytophagia</taxon>
        <taxon>Cytophagales</taxon>
        <taxon>Cyclobacteriaceae</taxon>
        <taxon>Echinicola</taxon>
    </lineage>
</organism>
<feature type="domain" description="HTH araC/xylS-type" evidence="4">
    <location>
        <begin position="187"/>
        <end position="285"/>
    </location>
</feature>
<keyword evidence="1" id="KW-0805">Transcription regulation</keyword>
<proteinExistence type="predicted"/>
<dbReference type="SUPFAM" id="SSF46689">
    <property type="entry name" value="Homeodomain-like"/>
    <property type="match status" value="2"/>
</dbReference>
<dbReference type="InterPro" id="IPR018060">
    <property type="entry name" value="HTH_AraC"/>
</dbReference>
<dbReference type="InterPro" id="IPR003313">
    <property type="entry name" value="AraC-bd"/>
</dbReference>
<protein>
    <submittedName>
        <fullName evidence="5">Helix-turn-helix domain-containing protein</fullName>
    </submittedName>
</protein>
<keyword evidence="2" id="KW-0238">DNA-binding</keyword>
<keyword evidence="6" id="KW-1185">Reference proteome</keyword>
<reference evidence="5 6" key="1">
    <citation type="submission" date="2019-06" db="EMBL/GenBank/DDBJ databases">
        <title>Echinicola alkalisoli sp. nov. isolated from saline soil.</title>
        <authorList>
            <person name="Sun J.-Q."/>
            <person name="Xu L."/>
        </authorList>
    </citation>
    <scope>NUCLEOTIDE SEQUENCE [LARGE SCALE GENOMIC DNA]</scope>
    <source>
        <strain evidence="5 6">LN3S3</strain>
    </source>
</reference>
<dbReference type="Gene3D" id="2.60.120.10">
    <property type="entry name" value="Jelly Rolls"/>
    <property type="match status" value="1"/>
</dbReference>
<dbReference type="AlphaFoldDB" id="A0A514CIY0"/>